<dbReference type="InterPro" id="IPR011990">
    <property type="entry name" value="TPR-like_helical_dom_sf"/>
</dbReference>
<gene>
    <name evidence="3" type="ORF">NMN56_032280</name>
</gene>
<name>A0ABT7A5E8_9ACTN</name>
<sequence>MIEQPAFGQRAKEIRRSRSLSQEDVAGGDISPSYVSLVESGRRIPSVRAAGVIAERLGVALDELCAPEPREQARSNRIELVGQLVAARSCHLAGDLRLARAQLETFLENAVGTGVEELRWEALWELATVLGKLHEAEGHERMLKALLADQITVSAPLLRARVNTELAVMLKNTGRLTEAVAPAEEAVRDTGGLEGTRAEHIQARVTLLSVYTDTGEWHRNHELGEELYRHADGLPEGRLKATLFWAVGGSRYLERHPDDARGLLARAAESLGTQADPATRTRLTSARVLLAHATGHTGEARELLEAHRHDMESTDPTDRAWLTVLGLTLGVPVPGADGRTDSDPREDWSVLPPLDRARCTMLLARARRTAGTADTAVTAEAAFRDAAARYEKAGAYRLAMAAWRELEDGTDASGTDAGGEPVTGKATEPDAHSLLMP</sequence>
<dbReference type="Proteomes" id="UP001214441">
    <property type="component" value="Unassembled WGS sequence"/>
</dbReference>
<dbReference type="EMBL" id="JANCPR020000042">
    <property type="protein sequence ID" value="MDJ1136545.1"/>
    <property type="molecule type" value="Genomic_DNA"/>
</dbReference>
<feature type="domain" description="HTH cro/C1-type" evidence="2">
    <location>
        <begin position="12"/>
        <end position="64"/>
    </location>
</feature>
<protein>
    <submittedName>
        <fullName evidence="3">Helix-turn-helix transcriptional regulator</fullName>
    </submittedName>
</protein>
<comment type="caution">
    <text evidence="3">The sequence shown here is derived from an EMBL/GenBank/DDBJ whole genome shotgun (WGS) entry which is preliminary data.</text>
</comment>
<organism evidence="3 4">
    <name type="scientific">Streptomyces iconiensis</name>
    <dbReference type="NCBI Taxonomy" id="1384038"/>
    <lineage>
        <taxon>Bacteria</taxon>
        <taxon>Bacillati</taxon>
        <taxon>Actinomycetota</taxon>
        <taxon>Actinomycetes</taxon>
        <taxon>Kitasatosporales</taxon>
        <taxon>Streptomycetaceae</taxon>
        <taxon>Streptomyces</taxon>
    </lineage>
</organism>
<evidence type="ECO:0000313" key="4">
    <source>
        <dbReference type="Proteomes" id="UP001214441"/>
    </source>
</evidence>
<keyword evidence="4" id="KW-1185">Reference proteome</keyword>
<dbReference type="CDD" id="cd00093">
    <property type="entry name" value="HTH_XRE"/>
    <property type="match status" value="1"/>
</dbReference>
<dbReference type="SMART" id="SM00530">
    <property type="entry name" value="HTH_XRE"/>
    <property type="match status" value="1"/>
</dbReference>
<dbReference type="Gene3D" id="1.10.260.40">
    <property type="entry name" value="lambda repressor-like DNA-binding domains"/>
    <property type="match status" value="1"/>
</dbReference>
<feature type="region of interest" description="Disordered" evidence="1">
    <location>
        <begin position="409"/>
        <end position="437"/>
    </location>
</feature>
<reference evidence="3 4" key="1">
    <citation type="submission" date="2023-05" db="EMBL/GenBank/DDBJ databases">
        <title>Streptantibioticus silvisoli sp. nov., acidotolerant actinomycetes 1 from pine litter.</title>
        <authorList>
            <person name="Swiecimska M."/>
            <person name="Golinska P."/>
            <person name="Sangal V."/>
            <person name="Wachnowicz B."/>
            <person name="Goodfellow M."/>
        </authorList>
    </citation>
    <scope>NUCLEOTIDE SEQUENCE [LARGE SCALE GENOMIC DNA]</scope>
    <source>
        <strain evidence="3 4">DSM 42109</strain>
    </source>
</reference>
<evidence type="ECO:0000256" key="1">
    <source>
        <dbReference type="SAM" id="MobiDB-lite"/>
    </source>
</evidence>
<proteinExistence type="predicted"/>
<dbReference type="Pfam" id="PF01381">
    <property type="entry name" value="HTH_3"/>
    <property type="match status" value="1"/>
</dbReference>
<dbReference type="InterPro" id="IPR010982">
    <property type="entry name" value="Lambda_DNA-bd_dom_sf"/>
</dbReference>
<dbReference type="Gene3D" id="1.25.40.10">
    <property type="entry name" value="Tetratricopeptide repeat domain"/>
    <property type="match status" value="1"/>
</dbReference>
<accession>A0ABT7A5E8</accession>
<dbReference type="PROSITE" id="PS50943">
    <property type="entry name" value="HTH_CROC1"/>
    <property type="match status" value="1"/>
</dbReference>
<dbReference type="RefSeq" id="WP_274046799.1">
    <property type="nucleotide sequence ID" value="NZ_JANCPR020000042.1"/>
</dbReference>
<evidence type="ECO:0000259" key="2">
    <source>
        <dbReference type="PROSITE" id="PS50943"/>
    </source>
</evidence>
<dbReference type="InterPro" id="IPR001387">
    <property type="entry name" value="Cro/C1-type_HTH"/>
</dbReference>
<evidence type="ECO:0000313" key="3">
    <source>
        <dbReference type="EMBL" id="MDJ1136545.1"/>
    </source>
</evidence>
<dbReference type="SUPFAM" id="SSF47413">
    <property type="entry name" value="lambda repressor-like DNA-binding domains"/>
    <property type="match status" value="1"/>
</dbReference>
<feature type="region of interest" description="Disordered" evidence="1">
    <location>
        <begin position="1"/>
        <end position="25"/>
    </location>
</feature>